<dbReference type="STRING" id="7070.D6WS39"/>
<dbReference type="PhylomeDB" id="D6WS39"/>
<dbReference type="HOGENOM" id="CLU_107288_2_1_1"/>
<feature type="signal peptide" evidence="1">
    <location>
        <begin position="1"/>
        <end position="18"/>
    </location>
</feature>
<dbReference type="GO" id="GO:0005615">
    <property type="term" value="C:extracellular space"/>
    <property type="evidence" value="ECO:0000318"/>
    <property type="project" value="GO_Central"/>
</dbReference>
<dbReference type="FunCoup" id="D6WS39">
    <property type="interactions" value="23"/>
</dbReference>
<feature type="chain" id="PRO_5003090123" evidence="1">
    <location>
        <begin position="19"/>
        <end position="123"/>
    </location>
</feature>
<evidence type="ECO:0000313" key="3">
    <source>
        <dbReference type="Proteomes" id="UP000007266"/>
    </source>
</evidence>
<dbReference type="Gene3D" id="1.10.238.20">
    <property type="entry name" value="Pheromone/general odorant binding protein domain"/>
    <property type="match status" value="1"/>
</dbReference>
<keyword evidence="1" id="KW-0732">Signal</keyword>
<proteinExistence type="predicted"/>
<dbReference type="Pfam" id="PF01395">
    <property type="entry name" value="PBP_GOBP"/>
    <property type="match status" value="1"/>
</dbReference>
<protein>
    <submittedName>
        <fullName evidence="2">Odorant binding protein C05</fullName>
    </submittedName>
</protein>
<evidence type="ECO:0000313" key="2">
    <source>
        <dbReference type="EMBL" id="EFA07543.1"/>
    </source>
</evidence>
<dbReference type="AlphaFoldDB" id="D6WS39"/>
<dbReference type="InParanoid" id="D6WS39"/>
<dbReference type="GO" id="GO:0005549">
    <property type="term" value="F:odorant binding"/>
    <property type="evidence" value="ECO:0007669"/>
    <property type="project" value="InterPro"/>
</dbReference>
<keyword evidence="3" id="KW-1185">Reference proteome</keyword>
<dbReference type="SUPFAM" id="SSF47565">
    <property type="entry name" value="Insect pheromone/odorant-binding proteins"/>
    <property type="match status" value="1"/>
</dbReference>
<dbReference type="CDD" id="cd23992">
    <property type="entry name" value="PBP_GOBP"/>
    <property type="match status" value="1"/>
</dbReference>
<reference evidence="2 3" key="2">
    <citation type="journal article" date="2010" name="Nucleic Acids Res.">
        <title>BeetleBase in 2010: revisions to provide comprehensive genomic information for Tribolium castaneum.</title>
        <authorList>
            <person name="Kim H.S."/>
            <person name="Murphy T."/>
            <person name="Xia J."/>
            <person name="Caragea D."/>
            <person name="Park Y."/>
            <person name="Beeman R.W."/>
            <person name="Lorenzen M.D."/>
            <person name="Butcher S."/>
            <person name="Manak J.R."/>
            <person name="Brown S.J."/>
        </authorList>
    </citation>
    <scope>GENOME REANNOTATION</scope>
    <source>
        <strain evidence="2 3">Georgia GA2</strain>
    </source>
</reference>
<accession>D6WS39</accession>
<sequence length="123" mass="14088">MKFLVVISTVLMANIVQGLTDEQKSKLEEYSKECLKESKVDESVLKEAEKGVYLDDPKLMNHVYCLVKKINSQKDKGELEVTQIKEKLMMQINDEKEVDKLIQLCLVQEKSARYSLGKCEVSS</sequence>
<dbReference type="GO" id="GO:0007608">
    <property type="term" value="P:sensory perception of smell"/>
    <property type="evidence" value="ECO:0000318"/>
    <property type="project" value="GO_Central"/>
</dbReference>
<name>D6WS39_TRICA</name>
<reference evidence="2 3" key="1">
    <citation type="journal article" date="2008" name="Nature">
        <title>The genome of the model beetle and pest Tribolium castaneum.</title>
        <authorList>
            <consortium name="Tribolium Genome Sequencing Consortium"/>
            <person name="Richards S."/>
            <person name="Gibbs R.A."/>
            <person name="Weinstock G.M."/>
            <person name="Brown S.J."/>
            <person name="Denell R."/>
            <person name="Beeman R.W."/>
            <person name="Gibbs R."/>
            <person name="Beeman R.W."/>
            <person name="Brown S.J."/>
            <person name="Bucher G."/>
            <person name="Friedrich M."/>
            <person name="Grimmelikhuijzen C.J."/>
            <person name="Klingler M."/>
            <person name="Lorenzen M."/>
            <person name="Richards S."/>
            <person name="Roth S."/>
            <person name="Schroder R."/>
            <person name="Tautz D."/>
            <person name="Zdobnov E.M."/>
            <person name="Muzny D."/>
            <person name="Gibbs R.A."/>
            <person name="Weinstock G.M."/>
            <person name="Attaway T."/>
            <person name="Bell S."/>
            <person name="Buhay C.J."/>
            <person name="Chandrabose M.N."/>
            <person name="Chavez D."/>
            <person name="Clerk-Blankenburg K.P."/>
            <person name="Cree A."/>
            <person name="Dao M."/>
            <person name="Davis C."/>
            <person name="Chacko J."/>
            <person name="Dinh H."/>
            <person name="Dugan-Rocha S."/>
            <person name="Fowler G."/>
            <person name="Garner T.T."/>
            <person name="Garnes J."/>
            <person name="Gnirke A."/>
            <person name="Hawes A."/>
            <person name="Hernandez J."/>
            <person name="Hines S."/>
            <person name="Holder M."/>
            <person name="Hume J."/>
            <person name="Jhangiani S.N."/>
            <person name="Joshi V."/>
            <person name="Khan Z.M."/>
            <person name="Jackson L."/>
            <person name="Kovar C."/>
            <person name="Kowis A."/>
            <person name="Lee S."/>
            <person name="Lewis L.R."/>
            <person name="Margolis J."/>
            <person name="Morgan M."/>
            <person name="Nazareth L.V."/>
            <person name="Nguyen N."/>
            <person name="Okwuonu G."/>
            <person name="Parker D."/>
            <person name="Richards S."/>
            <person name="Ruiz S.J."/>
            <person name="Santibanez J."/>
            <person name="Savard J."/>
            <person name="Scherer S.E."/>
            <person name="Schneider B."/>
            <person name="Sodergren E."/>
            <person name="Tautz D."/>
            <person name="Vattahil S."/>
            <person name="Villasana D."/>
            <person name="White C.S."/>
            <person name="Wright R."/>
            <person name="Park Y."/>
            <person name="Beeman R.W."/>
            <person name="Lord J."/>
            <person name="Oppert B."/>
            <person name="Lorenzen M."/>
            <person name="Brown S."/>
            <person name="Wang L."/>
            <person name="Savard J."/>
            <person name="Tautz D."/>
            <person name="Richards S."/>
            <person name="Weinstock G."/>
            <person name="Gibbs R.A."/>
            <person name="Liu Y."/>
            <person name="Worley K."/>
            <person name="Weinstock G."/>
            <person name="Elsik C.G."/>
            <person name="Reese J.T."/>
            <person name="Elhaik E."/>
            <person name="Landan G."/>
            <person name="Graur D."/>
            <person name="Arensburger P."/>
            <person name="Atkinson P."/>
            <person name="Beeman R.W."/>
            <person name="Beidler J."/>
            <person name="Brown S.J."/>
            <person name="Demuth J.P."/>
            <person name="Drury D.W."/>
            <person name="Du Y.Z."/>
            <person name="Fujiwara H."/>
            <person name="Lorenzen M."/>
            <person name="Maselli V."/>
            <person name="Osanai M."/>
            <person name="Park Y."/>
            <person name="Robertson H.M."/>
            <person name="Tu Z."/>
            <person name="Wang J.J."/>
            <person name="Wang S."/>
            <person name="Richards S."/>
            <person name="Song H."/>
            <person name="Zhang L."/>
            <person name="Sodergren E."/>
            <person name="Werner D."/>
            <person name="Stanke M."/>
            <person name="Morgenstern B."/>
            <person name="Solovyev V."/>
            <person name="Kosarev P."/>
            <person name="Brown G."/>
            <person name="Chen H.C."/>
            <person name="Ermolaeva O."/>
            <person name="Hlavina W."/>
            <person name="Kapustin Y."/>
            <person name="Kiryutin B."/>
            <person name="Kitts P."/>
            <person name="Maglott D."/>
            <person name="Pruitt K."/>
            <person name="Sapojnikov V."/>
            <person name="Souvorov A."/>
            <person name="Mackey A.J."/>
            <person name="Waterhouse R.M."/>
            <person name="Wyder S."/>
            <person name="Zdobnov E.M."/>
            <person name="Zdobnov E.M."/>
            <person name="Wyder S."/>
            <person name="Kriventseva E.V."/>
            <person name="Kadowaki T."/>
            <person name="Bork P."/>
            <person name="Aranda M."/>
            <person name="Bao R."/>
            <person name="Beermann A."/>
            <person name="Berns N."/>
            <person name="Bolognesi R."/>
            <person name="Bonneton F."/>
            <person name="Bopp D."/>
            <person name="Brown S.J."/>
            <person name="Bucher G."/>
            <person name="Butts T."/>
            <person name="Chaumot A."/>
            <person name="Denell R.E."/>
            <person name="Ferrier D.E."/>
            <person name="Friedrich M."/>
            <person name="Gordon C.M."/>
            <person name="Jindra M."/>
            <person name="Klingler M."/>
            <person name="Lan Q."/>
            <person name="Lattorff H.M."/>
            <person name="Laudet V."/>
            <person name="von Levetsow C."/>
            <person name="Liu Z."/>
            <person name="Lutz R."/>
            <person name="Lynch J.A."/>
            <person name="da Fonseca R.N."/>
            <person name="Posnien N."/>
            <person name="Reuter R."/>
            <person name="Roth S."/>
            <person name="Savard J."/>
            <person name="Schinko J.B."/>
            <person name="Schmitt C."/>
            <person name="Schoppmeier M."/>
            <person name="Schroder R."/>
            <person name="Shippy T.D."/>
            <person name="Simonnet F."/>
            <person name="Marques-Souza H."/>
            <person name="Tautz D."/>
            <person name="Tomoyasu Y."/>
            <person name="Trauner J."/>
            <person name="Van der Zee M."/>
            <person name="Vervoort M."/>
            <person name="Wittkopp N."/>
            <person name="Wimmer E.A."/>
            <person name="Yang X."/>
            <person name="Jones A.K."/>
            <person name="Sattelle D.B."/>
            <person name="Ebert P.R."/>
            <person name="Nelson D."/>
            <person name="Scott J.G."/>
            <person name="Beeman R.W."/>
            <person name="Muthukrishnan S."/>
            <person name="Kramer K.J."/>
            <person name="Arakane Y."/>
            <person name="Beeman R.W."/>
            <person name="Zhu Q."/>
            <person name="Hogenkamp D."/>
            <person name="Dixit R."/>
            <person name="Oppert B."/>
            <person name="Jiang H."/>
            <person name="Zou Z."/>
            <person name="Marshall J."/>
            <person name="Elpidina E."/>
            <person name="Vinokurov K."/>
            <person name="Oppert C."/>
            <person name="Zou Z."/>
            <person name="Evans J."/>
            <person name="Lu Z."/>
            <person name="Zhao P."/>
            <person name="Sumathipala N."/>
            <person name="Altincicek B."/>
            <person name="Vilcinskas A."/>
            <person name="Williams M."/>
            <person name="Hultmark D."/>
            <person name="Hetru C."/>
            <person name="Jiang H."/>
            <person name="Grimmelikhuijzen C.J."/>
            <person name="Hauser F."/>
            <person name="Cazzamali G."/>
            <person name="Williamson M."/>
            <person name="Park Y."/>
            <person name="Li B."/>
            <person name="Tanaka Y."/>
            <person name="Predel R."/>
            <person name="Neupert S."/>
            <person name="Schachtner J."/>
            <person name="Verleyen P."/>
            <person name="Raible F."/>
            <person name="Bork P."/>
            <person name="Friedrich M."/>
            <person name="Walden K.K."/>
            <person name="Robertson H.M."/>
            <person name="Angeli S."/>
            <person name="Foret S."/>
            <person name="Bucher G."/>
            <person name="Schuetz S."/>
            <person name="Maleszka R."/>
            <person name="Wimmer E.A."/>
            <person name="Beeman R.W."/>
            <person name="Lorenzen M."/>
            <person name="Tomoyasu Y."/>
            <person name="Miller S.C."/>
            <person name="Grossmann D."/>
            <person name="Bucher G."/>
        </authorList>
    </citation>
    <scope>NUCLEOTIDE SEQUENCE [LARGE SCALE GENOMIC DNA]</scope>
    <source>
        <strain evidence="2 3">Georgia GA2</strain>
    </source>
</reference>
<gene>
    <name evidence="2" type="primary">TcOBP7F</name>
    <name evidence="2" type="ORF">TcasGA2_TC010064</name>
</gene>
<evidence type="ECO:0000256" key="1">
    <source>
        <dbReference type="SAM" id="SignalP"/>
    </source>
</evidence>
<dbReference type="Proteomes" id="UP000007266">
    <property type="component" value="Linkage group 7"/>
</dbReference>
<dbReference type="InterPro" id="IPR006170">
    <property type="entry name" value="PBP/GOBP"/>
</dbReference>
<dbReference type="EMBL" id="KQ971354">
    <property type="protein sequence ID" value="EFA07543.1"/>
    <property type="molecule type" value="Genomic_DNA"/>
</dbReference>
<dbReference type="InterPro" id="IPR036728">
    <property type="entry name" value="PBP_GOBP_sf"/>
</dbReference>
<dbReference type="SMR" id="D6WS39"/>
<organism evidence="2 3">
    <name type="scientific">Tribolium castaneum</name>
    <name type="common">Red flour beetle</name>
    <dbReference type="NCBI Taxonomy" id="7070"/>
    <lineage>
        <taxon>Eukaryota</taxon>
        <taxon>Metazoa</taxon>
        <taxon>Ecdysozoa</taxon>
        <taxon>Arthropoda</taxon>
        <taxon>Hexapoda</taxon>
        <taxon>Insecta</taxon>
        <taxon>Pterygota</taxon>
        <taxon>Neoptera</taxon>
        <taxon>Endopterygota</taxon>
        <taxon>Coleoptera</taxon>
        <taxon>Polyphaga</taxon>
        <taxon>Cucujiformia</taxon>
        <taxon>Tenebrionidae</taxon>
        <taxon>Tenebrionidae incertae sedis</taxon>
        <taxon>Tribolium</taxon>
    </lineage>
</organism>